<dbReference type="SUPFAM" id="SSF52058">
    <property type="entry name" value="L domain-like"/>
    <property type="match status" value="2"/>
</dbReference>
<dbReference type="InterPro" id="IPR036941">
    <property type="entry name" value="Rcpt_L-dom_sf"/>
</dbReference>
<feature type="signal peptide" evidence="6">
    <location>
        <begin position="1"/>
        <end position="19"/>
    </location>
</feature>
<dbReference type="eggNOG" id="ENOG502Z8RW">
    <property type="taxonomic scope" value="Bacteria"/>
</dbReference>
<dbReference type="GeneID" id="66306146"/>
<dbReference type="PATRIC" id="fig|246787.4.peg.2555"/>
<dbReference type="AlphaFoldDB" id="A0A0P0GBS0"/>
<keyword evidence="2" id="KW-0134">Cell wall</keyword>
<dbReference type="PANTHER" id="PTHR31018">
    <property type="entry name" value="SPORULATION-SPECIFIC PROTEIN-RELATED"/>
    <property type="match status" value="1"/>
</dbReference>
<dbReference type="Proteomes" id="UP000448877">
    <property type="component" value="Unassembled WGS sequence"/>
</dbReference>
<dbReference type="Gene3D" id="3.80.20.20">
    <property type="entry name" value="Receptor L-domain"/>
    <property type="match status" value="1"/>
</dbReference>
<gene>
    <name evidence="7" type="ORF">BcellWH2_02483</name>
    <name evidence="8" type="ORF">F2Y81_18785</name>
    <name evidence="9" type="ORF">RO785_27735</name>
</gene>
<accession>A0A0P0GBS0</accession>
<dbReference type="RefSeq" id="WP_131797109.1">
    <property type="nucleotide sequence ID" value="NZ_CABMLT010000007.1"/>
</dbReference>
<evidence type="ECO:0000256" key="3">
    <source>
        <dbReference type="ARBA" id="ARBA00022525"/>
    </source>
</evidence>
<evidence type="ECO:0000313" key="9">
    <source>
        <dbReference type="EMBL" id="MDT4514763.1"/>
    </source>
</evidence>
<dbReference type="PROSITE" id="PS51257">
    <property type="entry name" value="PROKAR_LIPOPROTEIN"/>
    <property type="match status" value="1"/>
</dbReference>
<dbReference type="Proteomes" id="UP000061809">
    <property type="component" value="Chromosome"/>
</dbReference>
<organism evidence="7 10">
    <name type="scientific">Bacteroides cellulosilyticus</name>
    <dbReference type="NCBI Taxonomy" id="246787"/>
    <lineage>
        <taxon>Bacteria</taxon>
        <taxon>Pseudomonadati</taxon>
        <taxon>Bacteroidota</taxon>
        <taxon>Bacteroidia</taxon>
        <taxon>Bacteroidales</taxon>
        <taxon>Bacteroidaceae</taxon>
        <taxon>Bacteroides</taxon>
    </lineage>
</organism>
<comment type="subcellular location">
    <subcellularLocation>
        <location evidence="1">Secreted</location>
        <location evidence="1">Cell wall</location>
    </subcellularLocation>
</comment>
<dbReference type="STRING" id="246787.BcellWH2_02483"/>
<evidence type="ECO:0000313" key="7">
    <source>
        <dbReference type="EMBL" id="ALJ59722.1"/>
    </source>
</evidence>
<dbReference type="KEGG" id="bcel:BcellWH2_02483"/>
<evidence type="ECO:0000256" key="6">
    <source>
        <dbReference type="SAM" id="SignalP"/>
    </source>
</evidence>
<dbReference type="GO" id="GO:0030313">
    <property type="term" value="C:cell envelope"/>
    <property type="evidence" value="ECO:0007669"/>
    <property type="project" value="UniProtKB-SubCell"/>
</dbReference>
<evidence type="ECO:0000313" key="8">
    <source>
        <dbReference type="EMBL" id="KAA5415178.1"/>
    </source>
</evidence>
<evidence type="ECO:0000313" key="11">
    <source>
        <dbReference type="Proteomes" id="UP000448877"/>
    </source>
</evidence>
<dbReference type="PANTHER" id="PTHR31018:SF3">
    <property type="entry name" value="RECEPTOR PROTEIN-TYROSINE KINASE"/>
    <property type="match status" value="1"/>
</dbReference>
<dbReference type="InterPro" id="IPR051648">
    <property type="entry name" value="CWI-Assembly_Regulator"/>
</dbReference>
<reference evidence="8 11" key="2">
    <citation type="journal article" date="2019" name="Nat. Med.">
        <title>A library of human gut bacterial isolates paired with longitudinal multiomics data enables mechanistic microbiome research.</title>
        <authorList>
            <person name="Poyet M."/>
            <person name="Groussin M."/>
            <person name="Gibbons S.M."/>
            <person name="Avila-Pacheco J."/>
            <person name="Jiang X."/>
            <person name="Kearney S.M."/>
            <person name="Perrotta A.R."/>
            <person name="Berdy B."/>
            <person name="Zhao S."/>
            <person name="Lieberman T.D."/>
            <person name="Swanson P.K."/>
            <person name="Smith M."/>
            <person name="Roesemann S."/>
            <person name="Alexander J.E."/>
            <person name="Rich S.A."/>
            <person name="Livny J."/>
            <person name="Vlamakis H."/>
            <person name="Clish C."/>
            <person name="Bullock K."/>
            <person name="Deik A."/>
            <person name="Scott J."/>
            <person name="Pierce K.A."/>
            <person name="Xavier R.J."/>
            <person name="Alm E.J."/>
        </authorList>
    </citation>
    <scope>NUCLEOTIDE SEQUENCE [LARGE SCALE GENOMIC DNA]</scope>
    <source>
        <strain evidence="8 11">BIOML-A6</strain>
    </source>
</reference>
<dbReference type="EMBL" id="VVYV01000035">
    <property type="protein sequence ID" value="KAA5415178.1"/>
    <property type="molecule type" value="Genomic_DNA"/>
</dbReference>
<proteinExistence type="predicted"/>
<dbReference type="EMBL" id="JAVSNH010000002">
    <property type="protein sequence ID" value="MDT4514763.1"/>
    <property type="molecule type" value="Genomic_DNA"/>
</dbReference>
<feature type="chain" id="PRO_5013461265" evidence="6">
    <location>
        <begin position="20"/>
        <end position="805"/>
    </location>
</feature>
<dbReference type="EMBL" id="CP012801">
    <property type="protein sequence ID" value="ALJ59722.1"/>
    <property type="molecule type" value="Genomic_DNA"/>
</dbReference>
<keyword evidence="4 6" id="KW-0732">Signal</keyword>
<evidence type="ECO:0000256" key="1">
    <source>
        <dbReference type="ARBA" id="ARBA00004191"/>
    </source>
</evidence>
<keyword evidence="5" id="KW-0325">Glycoprotein</keyword>
<dbReference type="Proteomes" id="UP001266995">
    <property type="component" value="Unassembled WGS sequence"/>
</dbReference>
<protein>
    <submittedName>
        <fullName evidence="7">Receptor L domain protein</fullName>
    </submittedName>
</protein>
<reference evidence="9" key="3">
    <citation type="submission" date="2023-08" db="EMBL/GenBank/DDBJ databases">
        <title>Reintroducing virulent viruses to syntetic microbiomes.</title>
        <authorList>
            <person name="Wilde J."/>
            <person name="Boyes R."/>
            <person name="Robinson A.V."/>
            <person name="Daisley B.A."/>
            <person name="Allen-Vercoe E."/>
        </authorList>
    </citation>
    <scope>NUCLEOTIDE SEQUENCE</scope>
    <source>
        <strain evidence="9">225I_12FAA</strain>
    </source>
</reference>
<evidence type="ECO:0000256" key="2">
    <source>
        <dbReference type="ARBA" id="ARBA00022512"/>
    </source>
</evidence>
<keyword evidence="3" id="KW-0964">Secreted</keyword>
<name>A0A0P0GBS0_9BACE</name>
<keyword evidence="7" id="KW-0675">Receptor</keyword>
<evidence type="ECO:0000313" key="10">
    <source>
        <dbReference type="Proteomes" id="UP000061809"/>
    </source>
</evidence>
<evidence type="ECO:0000256" key="5">
    <source>
        <dbReference type="ARBA" id="ARBA00023180"/>
    </source>
</evidence>
<sequence length="805" mass="85930">MKLKSLAYILMIGFISLLAGCDDEDSAFSGSENYITSFSLKLQDGKTYAATITEDELTLSVPEGVSVQGAKAEVLCSELATITPDPSNITDWEGNQTLTVTSYNGKERTYHYSLSRTLIVGEGDVLLETAEDVEAFAARGISRIEGNLIIGKETGSVKEDSLLSFAALSGVKEVSGTVLINPTYKGTSVAGLENLERAGALKIAGRIGTNGAFGNKELEHIELSQLKMVGGDLYLSADTLRTLNLPKLESVGGTLTLQAIHFKQLEFPALEIIGKDITFTGRQNGTLELTEEVSFPALKTLGNQLTLKSYKKVKKINFPALVSAATISLESLSDLEDVFFSSLEEISYSFSLQYPMNNLNEVSLPKLTKANSMRIYNNGVKKLDLGSLAYVGKNGLTIEHCQSLGELNLSSLTTVDGAATISYLAIPDMEPLKKLKSVGGDLKLTTLSNVKQLDNACPELETVGGGFSLGGYSEEATVLSGFNALKTIGGTFSLSSMPGVTDITGLGSLTSVSRVSMEQLPKLEKISFLKNLKGAHFSYLSLGNVAALKEMDVTGLTIDELKLSSVPEGLLLKGDDTFTGKVSVSGSKGMRFEGLENAEISLEFAIVKEEANFTFPGLKKAKKLTVTQGYNANLAIISFEDLEEVTGAMSLQEGSYVNNVVQPVQFPKLAKVGSFTYGGVLKTLSLPALQEVTGVCSIGTCFTNGVPAMLESINLPALKRVGTLKLTIGGATGSNPNTVITNLDCFENLESAESVYIEKQMGLISYKGLAKVIAGLNDAEAWEVIGNAFNPTFEEVKAGKLEKEE</sequence>
<reference evidence="7 10" key="1">
    <citation type="journal article" date="2015" name="Science">
        <title>Genetic determinants of in vivo fitness and diet responsiveness in multiple human gut Bacteroides.</title>
        <authorList>
            <person name="Wu M."/>
            <person name="McNulty N.P."/>
            <person name="Rodionov D.A."/>
            <person name="Khoroshkin M.S."/>
            <person name="Griffin N.W."/>
            <person name="Cheng J."/>
            <person name="Latreille P."/>
            <person name="Kerstetter R.A."/>
            <person name="Terrapon N."/>
            <person name="Henrissat B."/>
            <person name="Osterman A.L."/>
            <person name="Gordon J.I."/>
        </authorList>
    </citation>
    <scope>NUCLEOTIDE SEQUENCE [LARGE SCALE GENOMIC DNA]</scope>
    <source>
        <strain evidence="7 10">WH2</strain>
    </source>
</reference>
<evidence type="ECO:0000256" key="4">
    <source>
        <dbReference type="ARBA" id="ARBA00022729"/>
    </source>
</evidence>
<dbReference type="Gene3D" id="2.60.40.2340">
    <property type="match status" value="1"/>
</dbReference>